<accession>A0A644YJG7</accession>
<gene>
    <name evidence="1" type="ORF">SDC9_74963</name>
</gene>
<evidence type="ECO:0000313" key="1">
    <source>
        <dbReference type="EMBL" id="MPM28437.1"/>
    </source>
</evidence>
<proteinExistence type="predicted"/>
<dbReference type="AlphaFoldDB" id="A0A644YJG7"/>
<sequence>MLCKLEQVRFLLQRNDNDIVAQLCKLFFIDLGIAAGGKSRCLCGKLADHPTRLLLRLAGHGAGIDDIQVGSILLLHDGEPFLRKAVGYRLALTLIESAPQCIYTYVQRPSSCFLRASMTVSRAPLSPMRICLA</sequence>
<protein>
    <submittedName>
        <fullName evidence="1">Uncharacterized protein</fullName>
    </submittedName>
</protein>
<reference evidence="1" key="1">
    <citation type="submission" date="2019-08" db="EMBL/GenBank/DDBJ databases">
        <authorList>
            <person name="Kucharzyk K."/>
            <person name="Murdoch R.W."/>
            <person name="Higgins S."/>
            <person name="Loffler F."/>
        </authorList>
    </citation>
    <scope>NUCLEOTIDE SEQUENCE</scope>
</reference>
<dbReference type="EMBL" id="VSSQ01005254">
    <property type="protein sequence ID" value="MPM28437.1"/>
    <property type="molecule type" value="Genomic_DNA"/>
</dbReference>
<comment type="caution">
    <text evidence="1">The sequence shown here is derived from an EMBL/GenBank/DDBJ whole genome shotgun (WGS) entry which is preliminary data.</text>
</comment>
<name>A0A644YJG7_9ZZZZ</name>
<organism evidence="1">
    <name type="scientific">bioreactor metagenome</name>
    <dbReference type="NCBI Taxonomy" id="1076179"/>
    <lineage>
        <taxon>unclassified sequences</taxon>
        <taxon>metagenomes</taxon>
        <taxon>ecological metagenomes</taxon>
    </lineage>
</organism>